<feature type="domain" description="Phosphoadenosine phosphosulphate reductase" evidence="1">
    <location>
        <begin position="1"/>
        <end position="78"/>
    </location>
</feature>
<dbReference type="Gene3D" id="3.40.50.620">
    <property type="entry name" value="HUPs"/>
    <property type="match status" value="1"/>
</dbReference>
<evidence type="ECO:0000259" key="1">
    <source>
        <dbReference type="Pfam" id="PF01507"/>
    </source>
</evidence>
<dbReference type="InterPro" id="IPR014729">
    <property type="entry name" value="Rossmann-like_a/b/a_fold"/>
</dbReference>
<protein>
    <recommendedName>
        <fullName evidence="1">Phosphoadenosine phosphosulphate reductase domain-containing protein</fullName>
    </recommendedName>
</protein>
<reference evidence="2" key="1">
    <citation type="journal article" date="2014" name="Front. Microbiol.">
        <title>High frequency of phylogenetically diverse reductive dehalogenase-homologous genes in deep subseafloor sedimentary metagenomes.</title>
        <authorList>
            <person name="Kawai M."/>
            <person name="Futagami T."/>
            <person name="Toyoda A."/>
            <person name="Takaki Y."/>
            <person name="Nishi S."/>
            <person name="Hori S."/>
            <person name="Arai W."/>
            <person name="Tsubouchi T."/>
            <person name="Morono Y."/>
            <person name="Uchiyama I."/>
            <person name="Ito T."/>
            <person name="Fujiyama A."/>
            <person name="Inagaki F."/>
            <person name="Takami H."/>
        </authorList>
    </citation>
    <scope>NUCLEOTIDE SEQUENCE</scope>
    <source>
        <strain evidence="2">Expedition CK06-06</strain>
    </source>
</reference>
<feature type="non-terminal residue" evidence="2">
    <location>
        <position position="1"/>
    </location>
</feature>
<sequence length="89" mass="10709">IDFRDRIAEEWGFDLIRYKNPNARSTPEKSRLDCCHERKTLALKRCIEEYGFDAVIVSIRWDEEAIRSKERVMSPRDERFRWLFAEKGG</sequence>
<feature type="non-terminal residue" evidence="2">
    <location>
        <position position="89"/>
    </location>
</feature>
<proteinExistence type="predicted"/>
<evidence type="ECO:0000313" key="2">
    <source>
        <dbReference type="EMBL" id="GAI73233.1"/>
    </source>
</evidence>
<dbReference type="EMBL" id="BARW01014072">
    <property type="protein sequence ID" value="GAI73233.1"/>
    <property type="molecule type" value="Genomic_DNA"/>
</dbReference>
<comment type="caution">
    <text evidence="2">The sequence shown here is derived from an EMBL/GenBank/DDBJ whole genome shotgun (WGS) entry which is preliminary data.</text>
</comment>
<accession>X1QY66</accession>
<organism evidence="2">
    <name type="scientific">marine sediment metagenome</name>
    <dbReference type="NCBI Taxonomy" id="412755"/>
    <lineage>
        <taxon>unclassified sequences</taxon>
        <taxon>metagenomes</taxon>
        <taxon>ecological metagenomes</taxon>
    </lineage>
</organism>
<dbReference type="GO" id="GO:0003824">
    <property type="term" value="F:catalytic activity"/>
    <property type="evidence" value="ECO:0007669"/>
    <property type="project" value="InterPro"/>
</dbReference>
<dbReference type="PANTHER" id="PTHR43196">
    <property type="entry name" value="SULFATE ADENYLYLTRANSFERASE SUBUNIT 2"/>
    <property type="match status" value="1"/>
</dbReference>
<dbReference type="InterPro" id="IPR002500">
    <property type="entry name" value="PAPS_reduct_dom"/>
</dbReference>
<name>X1QY66_9ZZZZ</name>
<dbReference type="SUPFAM" id="SSF52402">
    <property type="entry name" value="Adenine nucleotide alpha hydrolases-like"/>
    <property type="match status" value="1"/>
</dbReference>
<dbReference type="InterPro" id="IPR050128">
    <property type="entry name" value="Sulfate_adenylyltrnsfr_sub2"/>
</dbReference>
<gene>
    <name evidence="2" type="ORF">S12H4_25262</name>
</gene>
<dbReference type="Pfam" id="PF01507">
    <property type="entry name" value="PAPS_reduct"/>
    <property type="match status" value="1"/>
</dbReference>
<dbReference type="AlphaFoldDB" id="X1QY66"/>
<dbReference type="PANTHER" id="PTHR43196:SF1">
    <property type="entry name" value="SULFATE ADENYLYLTRANSFERASE SUBUNIT 2"/>
    <property type="match status" value="1"/>
</dbReference>